<evidence type="ECO:0000313" key="2">
    <source>
        <dbReference type="EMBL" id="MCC2190267.1"/>
    </source>
</evidence>
<evidence type="ECO:0000259" key="1">
    <source>
        <dbReference type="SMART" id="SM00481"/>
    </source>
</evidence>
<dbReference type="EMBL" id="JAJEPR010000017">
    <property type="protein sequence ID" value="MCC2190267.1"/>
    <property type="molecule type" value="Genomic_DNA"/>
</dbReference>
<organism evidence="2 3">
    <name type="scientific">Fusicatenibacter faecihominis</name>
    <dbReference type="NCBI Taxonomy" id="2881276"/>
    <lineage>
        <taxon>Bacteria</taxon>
        <taxon>Bacillati</taxon>
        <taxon>Bacillota</taxon>
        <taxon>Clostridia</taxon>
        <taxon>Lachnospirales</taxon>
        <taxon>Lachnospiraceae</taxon>
        <taxon>Fusicatenibacter</taxon>
    </lineage>
</organism>
<sequence>MKKDLFGVNRLKINLHTHTTRSDGAKTPEEVAEIYKKAGYDVIAITDHWNHLDSGRIAGLRILSGAEYNIGGGDGCGNVFHILGIGCESKPALTETAGPQEIIDEVHRCKGLAVLAHPAWSLNTAQQAARLSGVDATEIYNSVSDAGESSRPYSGDFVDTAACQGLFYPLIADDDAHFYNGSDETKAWIMLEAEENASDEELLKALKEEKFYATQGPEIHIRRENNEVTVICSPVSRISFFSNAVWAPERCHRGEGLTKAVCHVQPWENFIRAEVTDAQGKMAWSRVIRLNE</sequence>
<dbReference type="RefSeq" id="WP_178047346.1">
    <property type="nucleotide sequence ID" value="NZ_JAJEPR010000017.1"/>
</dbReference>
<gene>
    <name evidence="2" type="ORF">LKD71_10690</name>
</gene>
<keyword evidence="3" id="KW-1185">Reference proteome</keyword>
<dbReference type="InterPro" id="IPR016195">
    <property type="entry name" value="Pol/histidinol_Pase-like"/>
</dbReference>
<reference evidence="2 3" key="1">
    <citation type="submission" date="2021-10" db="EMBL/GenBank/DDBJ databases">
        <title>Anaerobic single-cell dispensing facilitates the cultivation of human gut bacteria.</title>
        <authorList>
            <person name="Afrizal A."/>
        </authorList>
    </citation>
    <scope>NUCLEOTIDE SEQUENCE [LARGE SCALE GENOMIC DNA]</scope>
    <source>
        <strain evidence="2 3">CLA-AA-H277</strain>
    </source>
</reference>
<dbReference type="SUPFAM" id="SSF89550">
    <property type="entry name" value="PHP domain-like"/>
    <property type="match status" value="1"/>
</dbReference>
<dbReference type="PANTHER" id="PTHR42924">
    <property type="entry name" value="EXONUCLEASE"/>
    <property type="match status" value="1"/>
</dbReference>
<dbReference type="InterPro" id="IPR004013">
    <property type="entry name" value="PHP_dom"/>
</dbReference>
<feature type="domain" description="Polymerase/histidinol phosphatase N-terminal" evidence="1">
    <location>
        <begin position="13"/>
        <end position="72"/>
    </location>
</feature>
<dbReference type="InterPro" id="IPR052018">
    <property type="entry name" value="PHP_domain"/>
</dbReference>
<dbReference type="Gene3D" id="3.20.20.140">
    <property type="entry name" value="Metal-dependent hydrolases"/>
    <property type="match status" value="1"/>
</dbReference>
<dbReference type="SMART" id="SM00481">
    <property type="entry name" value="POLIIIAc"/>
    <property type="match status" value="1"/>
</dbReference>
<proteinExistence type="predicted"/>
<dbReference type="AlphaFoldDB" id="A0AAE3DTB6"/>
<protein>
    <submittedName>
        <fullName evidence="2">PHP domain-containing protein</fullName>
    </submittedName>
</protein>
<comment type="caution">
    <text evidence="2">The sequence shown here is derived from an EMBL/GenBank/DDBJ whole genome shotgun (WGS) entry which is preliminary data.</text>
</comment>
<dbReference type="GO" id="GO:0035312">
    <property type="term" value="F:5'-3' DNA exonuclease activity"/>
    <property type="evidence" value="ECO:0007669"/>
    <property type="project" value="TreeGrafter"/>
</dbReference>
<dbReference type="PANTHER" id="PTHR42924:SF3">
    <property type="entry name" value="POLYMERASE_HISTIDINOL PHOSPHATASE N-TERMINAL DOMAIN-CONTAINING PROTEIN"/>
    <property type="match status" value="1"/>
</dbReference>
<dbReference type="Pfam" id="PF02811">
    <property type="entry name" value="PHP"/>
    <property type="match status" value="1"/>
</dbReference>
<dbReference type="InterPro" id="IPR003141">
    <property type="entry name" value="Pol/His_phosphatase_N"/>
</dbReference>
<name>A0AAE3DTB6_9FIRM</name>
<accession>A0AAE3DTB6</accession>
<evidence type="ECO:0000313" key="3">
    <source>
        <dbReference type="Proteomes" id="UP001197875"/>
    </source>
</evidence>
<dbReference type="Proteomes" id="UP001197875">
    <property type="component" value="Unassembled WGS sequence"/>
</dbReference>
<dbReference type="GO" id="GO:0004534">
    <property type="term" value="F:5'-3' RNA exonuclease activity"/>
    <property type="evidence" value="ECO:0007669"/>
    <property type="project" value="TreeGrafter"/>
</dbReference>